<dbReference type="GO" id="GO:0005524">
    <property type="term" value="F:ATP binding"/>
    <property type="evidence" value="ECO:0007669"/>
    <property type="project" value="UniProtKB-KW"/>
</dbReference>
<dbReference type="GO" id="GO:0005886">
    <property type="term" value="C:plasma membrane"/>
    <property type="evidence" value="ECO:0007669"/>
    <property type="project" value="UniProtKB-SubCell"/>
</dbReference>
<evidence type="ECO:0000259" key="8">
    <source>
        <dbReference type="PROSITE" id="PS50893"/>
    </source>
</evidence>
<keyword evidence="3" id="KW-1003">Cell membrane</keyword>
<evidence type="ECO:0000256" key="1">
    <source>
        <dbReference type="ARBA" id="ARBA00004202"/>
    </source>
</evidence>
<feature type="compositionally biased region" description="Pro residues" evidence="7">
    <location>
        <begin position="616"/>
        <end position="628"/>
    </location>
</feature>
<evidence type="ECO:0000256" key="6">
    <source>
        <dbReference type="ARBA" id="ARBA00023136"/>
    </source>
</evidence>
<keyword evidence="4" id="KW-0547">Nucleotide-binding</keyword>
<dbReference type="PANTHER" id="PTHR43297:SF2">
    <property type="entry name" value="DIPEPTIDE TRANSPORT ATP-BINDING PROTEIN DPPD"/>
    <property type="match status" value="1"/>
</dbReference>
<evidence type="ECO:0000256" key="7">
    <source>
        <dbReference type="SAM" id="MobiDB-lite"/>
    </source>
</evidence>
<protein>
    <submittedName>
        <fullName evidence="9">Unannotated protein</fullName>
    </submittedName>
</protein>
<dbReference type="InterPro" id="IPR013563">
    <property type="entry name" value="Oligopep_ABC_C"/>
</dbReference>
<evidence type="ECO:0000256" key="3">
    <source>
        <dbReference type="ARBA" id="ARBA00022475"/>
    </source>
</evidence>
<dbReference type="PANTHER" id="PTHR43297">
    <property type="entry name" value="OLIGOPEPTIDE TRANSPORT ATP-BINDING PROTEIN APPD"/>
    <property type="match status" value="1"/>
</dbReference>
<dbReference type="InterPro" id="IPR050388">
    <property type="entry name" value="ABC_Ni/Peptide_Import"/>
</dbReference>
<dbReference type="Pfam" id="PF00005">
    <property type="entry name" value="ABC_tran"/>
    <property type="match status" value="2"/>
</dbReference>
<dbReference type="EMBL" id="CAFBNE010000025">
    <property type="protein sequence ID" value="CAB4942828.1"/>
    <property type="molecule type" value="Genomic_DNA"/>
</dbReference>
<dbReference type="PROSITE" id="PS50893">
    <property type="entry name" value="ABC_TRANSPORTER_2"/>
    <property type="match status" value="2"/>
</dbReference>
<gene>
    <name evidence="9" type="ORF">UFOPK3772_01038</name>
</gene>
<sequence>MTTNIPTRVEAAAIDVEGLTIGFPRSKTPVVFDVSLSVQPGEVLGIVGESGCGKTTLGLGLLAYTRPGLEILGGSVRIGDVDLVGLPVKRLREFRGNAVSYVPQDPASALNPALRIGVQLRETLQAHPGGMTSGEDVSARVNEVLEEVSLPVDRTLRSYPHQLSGGQQQRVAIAMAVVCRPRLIVMDEPTTGLDVSTQRQILRTVRRLNDEYNCAVVYVSHDLPVVAEIADRVLVMYAGRVVEQGPAGHVLIAPSHPYSVGLLKAAPSLDHAQRLVGISGNPPRPGAWPAGCSFADRCSRVTPECRESVPDLVGDREVGVRCLHPIPPTTNAASVGIPAAPPAATPAVAPVLEVTGLRANYGSSAVLHNLAFTIDAGSTLAIVGESGSGKTTLARCLSGLHTDWTGTVSYGQQSLAAAPSNRTVDQRRSIQYVFQNPYGALNPRKSTAEILEAPLLEFRKDLSRSQRRELVAQALSDVSLGTAFLDRYPFQLSGGERQRVAIGRALILEPDLLICDEVTAALDLSVQAAIVEQLRKVQDQRGVSILFITHNLAVVRSIADSCLVLSKGKIVERGTVEKVLNDPQDPYTIGLLRDVPRLGDALQRPSRDNAVRHSYVPPPRPEGPPQDR</sequence>
<dbReference type="SUPFAM" id="SSF52540">
    <property type="entry name" value="P-loop containing nucleoside triphosphate hydrolases"/>
    <property type="match status" value="2"/>
</dbReference>
<name>A0A6J7JH18_9ZZZZ</name>
<keyword evidence="2" id="KW-0813">Transport</keyword>
<feature type="domain" description="ABC transporter" evidence="8">
    <location>
        <begin position="14"/>
        <end position="263"/>
    </location>
</feature>
<accession>A0A6J7JH18</accession>
<evidence type="ECO:0000256" key="2">
    <source>
        <dbReference type="ARBA" id="ARBA00022448"/>
    </source>
</evidence>
<dbReference type="InterPro" id="IPR003439">
    <property type="entry name" value="ABC_transporter-like_ATP-bd"/>
</dbReference>
<dbReference type="PROSITE" id="PS00211">
    <property type="entry name" value="ABC_TRANSPORTER_1"/>
    <property type="match status" value="2"/>
</dbReference>
<dbReference type="NCBIfam" id="NF008453">
    <property type="entry name" value="PRK11308.1"/>
    <property type="match status" value="2"/>
</dbReference>
<dbReference type="Gene3D" id="3.40.50.300">
    <property type="entry name" value="P-loop containing nucleotide triphosphate hydrolases"/>
    <property type="match status" value="2"/>
</dbReference>
<comment type="subcellular location">
    <subcellularLocation>
        <location evidence="1">Cell membrane</location>
        <topology evidence="1">Peripheral membrane protein</topology>
    </subcellularLocation>
</comment>
<dbReference type="NCBIfam" id="TIGR01727">
    <property type="entry name" value="oligo_HPY"/>
    <property type="match status" value="1"/>
</dbReference>
<dbReference type="Pfam" id="PF08352">
    <property type="entry name" value="oligo_HPY"/>
    <property type="match status" value="2"/>
</dbReference>
<keyword evidence="6" id="KW-0472">Membrane</keyword>
<dbReference type="GO" id="GO:0015833">
    <property type="term" value="P:peptide transport"/>
    <property type="evidence" value="ECO:0007669"/>
    <property type="project" value="InterPro"/>
</dbReference>
<dbReference type="AlphaFoldDB" id="A0A6J7JH18"/>
<dbReference type="CDD" id="cd03257">
    <property type="entry name" value="ABC_NikE_OppD_transporters"/>
    <property type="match status" value="2"/>
</dbReference>
<evidence type="ECO:0000256" key="4">
    <source>
        <dbReference type="ARBA" id="ARBA00022741"/>
    </source>
</evidence>
<reference evidence="9" key="1">
    <citation type="submission" date="2020-05" db="EMBL/GenBank/DDBJ databases">
        <authorList>
            <person name="Chiriac C."/>
            <person name="Salcher M."/>
            <person name="Ghai R."/>
            <person name="Kavagutti S V."/>
        </authorList>
    </citation>
    <scope>NUCLEOTIDE SEQUENCE</scope>
</reference>
<feature type="region of interest" description="Disordered" evidence="7">
    <location>
        <begin position="602"/>
        <end position="628"/>
    </location>
</feature>
<dbReference type="SMART" id="SM00382">
    <property type="entry name" value="AAA"/>
    <property type="match status" value="2"/>
</dbReference>
<organism evidence="9">
    <name type="scientific">freshwater metagenome</name>
    <dbReference type="NCBI Taxonomy" id="449393"/>
    <lineage>
        <taxon>unclassified sequences</taxon>
        <taxon>metagenomes</taxon>
        <taxon>ecological metagenomes</taxon>
    </lineage>
</organism>
<dbReference type="GO" id="GO:0016887">
    <property type="term" value="F:ATP hydrolysis activity"/>
    <property type="evidence" value="ECO:0007669"/>
    <property type="project" value="InterPro"/>
</dbReference>
<proteinExistence type="predicted"/>
<evidence type="ECO:0000313" key="9">
    <source>
        <dbReference type="EMBL" id="CAB4942828.1"/>
    </source>
</evidence>
<dbReference type="InterPro" id="IPR027417">
    <property type="entry name" value="P-loop_NTPase"/>
</dbReference>
<feature type="domain" description="ABC transporter" evidence="8">
    <location>
        <begin position="352"/>
        <end position="592"/>
    </location>
</feature>
<dbReference type="InterPro" id="IPR003593">
    <property type="entry name" value="AAA+_ATPase"/>
</dbReference>
<evidence type="ECO:0000256" key="5">
    <source>
        <dbReference type="ARBA" id="ARBA00022840"/>
    </source>
</evidence>
<keyword evidence="5" id="KW-0067">ATP-binding</keyword>
<dbReference type="InterPro" id="IPR017871">
    <property type="entry name" value="ABC_transporter-like_CS"/>
</dbReference>